<accession>A0A2I2G8C7</accession>
<dbReference type="GeneID" id="36562412"/>
<gene>
    <name evidence="2" type="ORF">P170DRAFT_509749</name>
</gene>
<dbReference type="OrthoDB" id="5428890at2759"/>
<dbReference type="RefSeq" id="XP_024704438.1">
    <property type="nucleotide sequence ID" value="XM_024854706.1"/>
</dbReference>
<keyword evidence="1" id="KW-0472">Membrane</keyword>
<reference evidence="2 3" key="1">
    <citation type="submission" date="2016-12" db="EMBL/GenBank/DDBJ databases">
        <title>The genomes of Aspergillus section Nigri reveals drivers in fungal speciation.</title>
        <authorList>
            <consortium name="DOE Joint Genome Institute"/>
            <person name="Vesth T.C."/>
            <person name="Nybo J."/>
            <person name="Theobald S."/>
            <person name="Brandl J."/>
            <person name="Frisvad J.C."/>
            <person name="Nielsen K.F."/>
            <person name="Lyhne E.K."/>
            <person name="Kogle M.E."/>
            <person name="Kuo A."/>
            <person name="Riley R."/>
            <person name="Clum A."/>
            <person name="Nolan M."/>
            <person name="Lipzen A."/>
            <person name="Salamov A."/>
            <person name="Henrissat B."/>
            <person name="Wiebenga A."/>
            <person name="De Vries R.P."/>
            <person name="Grigoriev I.V."/>
            <person name="Mortensen U.H."/>
            <person name="Andersen M.R."/>
            <person name="Baker S.E."/>
        </authorList>
    </citation>
    <scope>NUCLEOTIDE SEQUENCE [LARGE SCALE GENOMIC DNA]</scope>
    <source>
        <strain evidence="2 3">IBT 23096</strain>
    </source>
</reference>
<proteinExistence type="predicted"/>
<evidence type="ECO:0000313" key="3">
    <source>
        <dbReference type="Proteomes" id="UP000234275"/>
    </source>
</evidence>
<dbReference type="EMBL" id="MSFO01000004">
    <property type="protein sequence ID" value="PLB49136.1"/>
    <property type="molecule type" value="Genomic_DNA"/>
</dbReference>
<dbReference type="VEuPathDB" id="FungiDB:P170DRAFT_509749"/>
<keyword evidence="1" id="KW-1133">Transmembrane helix</keyword>
<dbReference type="AlphaFoldDB" id="A0A2I2G8C7"/>
<sequence>MTSQPENALQLPINQALDDSRNQALRAKLLPALWGLSGAALRQSDPYIDYYNSHMIFIEAYNLHIRTHQDLLDLINSIRSKSSVPLDVLLKELNAEFPQLGPAMRAVEIAVRIWLMISTEGWETTQSLEDFLNHCFPTSKQLPHADPFPLAFNALNLQRIGAFQIVWTECSQDHLSLTITETQKVLNLFHLSAFLQSNKHGLDGTIFPPNLLQETAQTLSLLIPASNIDCMRWVRKAQRQDEIDLEAGLFPPTSRDISNYPYWGRQLQILRDEHDRTEPTTLKQWILDRRRPNQRYTFLIAVVALALALFFGLVQSVTGVLQVVYSARE</sequence>
<keyword evidence="3" id="KW-1185">Reference proteome</keyword>
<comment type="caution">
    <text evidence="2">The sequence shown here is derived from an EMBL/GenBank/DDBJ whole genome shotgun (WGS) entry which is preliminary data.</text>
</comment>
<evidence type="ECO:0000313" key="2">
    <source>
        <dbReference type="EMBL" id="PLB49136.1"/>
    </source>
</evidence>
<protein>
    <submittedName>
        <fullName evidence="2">Uncharacterized protein</fullName>
    </submittedName>
</protein>
<evidence type="ECO:0000256" key="1">
    <source>
        <dbReference type="SAM" id="Phobius"/>
    </source>
</evidence>
<name>A0A2I2G8C7_9EURO</name>
<organism evidence="2 3">
    <name type="scientific">Aspergillus steynii IBT 23096</name>
    <dbReference type="NCBI Taxonomy" id="1392250"/>
    <lineage>
        <taxon>Eukaryota</taxon>
        <taxon>Fungi</taxon>
        <taxon>Dikarya</taxon>
        <taxon>Ascomycota</taxon>
        <taxon>Pezizomycotina</taxon>
        <taxon>Eurotiomycetes</taxon>
        <taxon>Eurotiomycetidae</taxon>
        <taxon>Eurotiales</taxon>
        <taxon>Aspergillaceae</taxon>
        <taxon>Aspergillus</taxon>
        <taxon>Aspergillus subgen. Circumdati</taxon>
    </lineage>
</organism>
<keyword evidence="1" id="KW-0812">Transmembrane</keyword>
<dbReference type="Proteomes" id="UP000234275">
    <property type="component" value="Unassembled WGS sequence"/>
</dbReference>
<feature type="transmembrane region" description="Helical" evidence="1">
    <location>
        <begin position="298"/>
        <end position="325"/>
    </location>
</feature>